<dbReference type="OrthoDB" id="9852181at2"/>
<organism evidence="1 2">
    <name type="scientific">Thauera chlorobenzoica</name>
    <dbReference type="NCBI Taxonomy" id="96773"/>
    <lineage>
        <taxon>Bacteria</taxon>
        <taxon>Pseudomonadati</taxon>
        <taxon>Pseudomonadota</taxon>
        <taxon>Betaproteobacteria</taxon>
        <taxon>Rhodocyclales</taxon>
        <taxon>Zoogloeaceae</taxon>
        <taxon>Thauera</taxon>
    </lineage>
</organism>
<reference evidence="1 2" key="1">
    <citation type="submission" date="2016-12" db="EMBL/GenBank/DDBJ databases">
        <title>Complete genome sequence of Thauera chlorobenzoica, a Betaproteobacterium degrading haloaromatics anaerobically to CO2 and halides.</title>
        <authorList>
            <person name="Goris T."/>
            <person name="Mergelsberg M."/>
            <person name="Boll M."/>
        </authorList>
    </citation>
    <scope>NUCLEOTIDE SEQUENCE [LARGE SCALE GENOMIC DNA]</scope>
    <source>
        <strain evidence="1 2">3CB1</strain>
    </source>
</reference>
<sequence length="308" mass="34391">MLPRHPWRHAEHTHLTHTGLSPGWLAAALIYFGVATLAHLQISLWIVKKRSGASGDFAIKDFMPEAALAGAALLLGWLAFKAWKTPRAWPELALWLLLGLGVGLVDRFLTFSAPEYAHYPQFALLAWLLARALDPTRSRHIPGRILFWTTLLGAIDELIQYLWITISYSEYLDFNDILVNMLGGAAGVLIYYGFSRPHQLPASRPPRLELFTALVLSSIIMLSVHTERVITTPKVKVPAGGFVRDKGEAATLRFYLQRTVPPRYASYNQSPYRGQYWILDPASGIALTLLGGVLFGVLVRQAIQIRPD</sequence>
<dbReference type="RefSeq" id="WP_075147350.1">
    <property type="nucleotide sequence ID" value="NZ_CP018839.1"/>
</dbReference>
<evidence type="ECO:0000313" key="1">
    <source>
        <dbReference type="EMBL" id="APR03778.1"/>
    </source>
</evidence>
<name>A0A1H5U9Q6_9RHOO</name>
<proteinExistence type="predicted"/>
<accession>A0A1H5U9Q6</accession>
<dbReference type="AlphaFoldDB" id="A0A1H5U9Q6"/>
<dbReference type="Proteomes" id="UP000185739">
    <property type="component" value="Chromosome"/>
</dbReference>
<protein>
    <submittedName>
        <fullName evidence="1">Uncharacterized protein</fullName>
    </submittedName>
</protein>
<dbReference type="KEGG" id="tcl:Tchl_0914"/>
<keyword evidence="2" id="KW-1185">Reference proteome</keyword>
<gene>
    <name evidence="1" type="ORF">Tchl_0914</name>
</gene>
<dbReference type="STRING" id="96773.Tchl_0914"/>
<dbReference type="EMBL" id="CP018839">
    <property type="protein sequence ID" value="APR03778.1"/>
    <property type="molecule type" value="Genomic_DNA"/>
</dbReference>
<evidence type="ECO:0000313" key="2">
    <source>
        <dbReference type="Proteomes" id="UP000185739"/>
    </source>
</evidence>